<dbReference type="AlphaFoldDB" id="A0A087IJ59"/>
<keyword evidence="5" id="KW-1185">Reference proteome</keyword>
<organism evidence="2">
    <name type="scientific">Vibrio vulnificus</name>
    <dbReference type="NCBI Taxonomy" id="672"/>
    <lineage>
        <taxon>Bacteria</taxon>
        <taxon>Pseudomonadati</taxon>
        <taxon>Pseudomonadota</taxon>
        <taxon>Gammaproteobacteria</taxon>
        <taxon>Vibrionales</taxon>
        <taxon>Vibrionaceae</taxon>
        <taxon>Vibrio</taxon>
    </lineage>
</organism>
<evidence type="ECO:0000313" key="2">
    <source>
        <dbReference type="EMBL" id="HAS8540177.1"/>
    </source>
</evidence>
<dbReference type="EMBL" id="LOSH02000001">
    <property type="protein sequence ID" value="PNM77138.1"/>
    <property type="molecule type" value="Genomic_DNA"/>
</dbReference>
<dbReference type="EMBL" id="JAFKOQ010000002">
    <property type="protein sequence ID" value="MBN8121213.1"/>
    <property type="molecule type" value="Genomic_DNA"/>
</dbReference>
<evidence type="ECO:0000313" key="5">
    <source>
        <dbReference type="Proteomes" id="UP000054370"/>
    </source>
</evidence>
<dbReference type="Proteomes" id="UP000263418">
    <property type="component" value="Chromosome 2"/>
</dbReference>
<dbReference type="EMBL" id="CP019291">
    <property type="protein sequence ID" value="AXX61342.1"/>
    <property type="molecule type" value="Genomic_DNA"/>
</dbReference>
<sequence>MDLHSCIIVLRNQEVITSNSVEDSLGIIESQGDNGISTIQINARDGNAIHTYHCANIEDSLENLMNL</sequence>
<dbReference type="Proteomes" id="UP000863257">
    <property type="component" value="Unassembled WGS sequence"/>
</dbReference>
<dbReference type="RefSeq" id="WP_011082099.1">
    <property type="nucleotide sequence ID" value="NZ_CBCSFK010000002.1"/>
</dbReference>
<dbReference type="OMA" id="HSKHICK"/>
<dbReference type="Proteomes" id="UP000664056">
    <property type="component" value="Unassembled WGS sequence"/>
</dbReference>
<evidence type="ECO:0000313" key="3">
    <source>
        <dbReference type="EMBL" id="MBN8121213.1"/>
    </source>
</evidence>
<gene>
    <name evidence="4" type="ORF">AL548_000785</name>
    <name evidence="1" type="ORF">FORC53_3003</name>
    <name evidence="2" type="ORF">I7730_10290</name>
    <name evidence="3" type="ORF">J0J18_05680</name>
</gene>
<dbReference type="Proteomes" id="UP000054370">
    <property type="component" value="Unassembled WGS sequence"/>
</dbReference>
<reference evidence="3" key="5">
    <citation type="submission" date="2021-03" db="EMBL/GenBank/DDBJ databases">
        <title>Study of the foodborne Vibrio vulnificus isolates from China.</title>
        <authorList>
            <person name="Zheng Z."/>
            <person name="Ye L."/>
        </authorList>
    </citation>
    <scope>NUCLEOTIDE SEQUENCE</scope>
    <source>
        <strain evidence="3">Vv1582</strain>
    </source>
</reference>
<accession>A0A087IJ59</accession>
<proteinExistence type="predicted"/>
<protein>
    <submittedName>
        <fullName evidence="2">Uncharacterized protein</fullName>
    </submittedName>
</protein>
<evidence type="ECO:0000313" key="1">
    <source>
        <dbReference type="EMBL" id="AXX61342.1"/>
    </source>
</evidence>
<reference evidence="1 6" key="1">
    <citation type="submission" date="2017-01" db="EMBL/GenBank/DDBJ databases">
        <title>Complete Genome Sequence of Vibrio vulnificus FORC_053.</title>
        <authorList>
            <consortium name="Food-borne Pathogen Omics Research Center"/>
            <person name="Chung H.Y."/>
            <person name="Na E.J."/>
            <person name="Song J.S."/>
            <person name="Kim H."/>
            <person name="Lee J.-H."/>
            <person name="Ryu S."/>
            <person name="Choi S.H."/>
        </authorList>
    </citation>
    <scope>NUCLEOTIDE SEQUENCE [LARGE SCALE GENOMIC DNA]</scope>
    <source>
        <strain evidence="1 6">FORC_053</strain>
    </source>
</reference>
<evidence type="ECO:0000313" key="6">
    <source>
        <dbReference type="Proteomes" id="UP000263418"/>
    </source>
</evidence>
<reference evidence="2" key="4">
    <citation type="submission" date="2019-01" db="EMBL/GenBank/DDBJ databases">
        <authorList>
            <consortium name="NCBI Pathogen Detection Project"/>
        </authorList>
    </citation>
    <scope>NUCLEOTIDE SEQUENCE</scope>
    <source>
        <strain evidence="2">BCW_3452</strain>
    </source>
</reference>
<reference evidence="2" key="3">
    <citation type="journal article" date="2018" name="Genome Biol.">
        <title>SKESA: strategic k-mer extension for scrupulous assemblies.</title>
        <authorList>
            <person name="Souvorov A."/>
            <person name="Agarwala R."/>
            <person name="Lipman D.J."/>
        </authorList>
    </citation>
    <scope>NUCLEOTIDE SEQUENCE</scope>
    <source>
        <strain evidence="2">BCW_3452</strain>
    </source>
</reference>
<dbReference type="GeneID" id="93897292"/>
<evidence type="ECO:0000313" key="4">
    <source>
        <dbReference type="EMBL" id="PNM77138.1"/>
    </source>
</evidence>
<reference evidence="4 5" key="2">
    <citation type="submission" date="2017-12" db="EMBL/GenBank/DDBJ databases">
        <title>FDA dAtabase for Regulatory Grade micrObial Sequences (FDA-ARGOS): Supporting development and validation of Infectious Disease Dx tests.</title>
        <authorList>
            <person name="Hoffmann M."/>
            <person name="Allard M."/>
            <person name="Evans P."/>
            <person name="Brown E."/>
            <person name="Tallon L.J."/>
            <person name="Sadzewicz L."/>
            <person name="Sengamalay N."/>
            <person name="Ott S."/>
            <person name="Godinez A."/>
            <person name="Nagaraj S."/>
            <person name="Vavikolanu K."/>
            <person name="Aluvathingal J."/>
            <person name="Nadendla S."/>
            <person name="Hobson J."/>
            <person name="Sichtig H."/>
        </authorList>
    </citation>
    <scope>NUCLEOTIDE SEQUENCE [LARGE SCALE GENOMIC DNA]</scope>
    <source>
        <strain evidence="5">ATCC 29307</strain>
        <strain evidence="4">FDAARGOS_118</strain>
    </source>
</reference>
<dbReference type="EMBL" id="DACRBY010000011">
    <property type="protein sequence ID" value="HAS8540177.1"/>
    <property type="molecule type" value="Genomic_DNA"/>
</dbReference>
<dbReference type="OrthoDB" id="5880145at2"/>
<name>A0A087IJ59_VIBVL</name>